<dbReference type="EMBL" id="JACRDE010000582">
    <property type="protein sequence ID" value="MBI5252238.1"/>
    <property type="molecule type" value="Genomic_DNA"/>
</dbReference>
<proteinExistence type="predicted"/>
<feature type="region of interest" description="Disordered" evidence="1">
    <location>
        <begin position="1"/>
        <end position="41"/>
    </location>
</feature>
<organism evidence="2 3">
    <name type="scientific">Desulfomonile tiedjei</name>
    <dbReference type="NCBI Taxonomy" id="2358"/>
    <lineage>
        <taxon>Bacteria</taxon>
        <taxon>Pseudomonadati</taxon>
        <taxon>Thermodesulfobacteriota</taxon>
        <taxon>Desulfomonilia</taxon>
        <taxon>Desulfomonilales</taxon>
        <taxon>Desulfomonilaceae</taxon>
        <taxon>Desulfomonile</taxon>
    </lineage>
</organism>
<comment type="caution">
    <text evidence="2">The sequence shown here is derived from an EMBL/GenBank/DDBJ whole genome shotgun (WGS) entry which is preliminary data.</text>
</comment>
<protein>
    <submittedName>
        <fullName evidence="2">Uncharacterized protein</fullName>
    </submittedName>
</protein>
<name>A0A9D6Z2H8_9BACT</name>
<gene>
    <name evidence="2" type="ORF">HY912_22315</name>
</gene>
<dbReference type="Proteomes" id="UP000807825">
    <property type="component" value="Unassembled WGS sequence"/>
</dbReference>
<feature type="region of interest" description="Disordered" evidence="1">
    <location>
        <begin position="53"/>
        <end position="72"/>
    </location>
</feature>
<feature type="compositionally biased region" description="Polar residues" evidence="1">
    <location>
        <begin position="135"/>
        <end position="151"/>
    </location>
</feature>
<feature type="compositionally biased region" description="Polar residues" evidence="1">
    <location>
        <begin position="27"/>
        <end position="38"/>
    </location>
</feature>
<sequence length="636" mass="71160">MTYDKQMAEGISDDKKVEDANCDEANTEGSPSDLSLQGSRVEVTDDLEMEIPLNWTSPESAQSEHESAEPVLNTQTPSLAIESGQGALTGGGHLEVARASGGSVAPFSAPESPMWSESETEAFPKNKCEDGLDSAVQTEGSTSYETLQPNAAQEEFPELPLPSKESGESVCQGEEEGGSTLVPLNFSLIQTTLFAFVTELNERLESVDHYSHVHQGPFKQLLQSIAGLCQPLEVSQRPADSVTQSVRDEVHQMIGQPLEVFRNSCSQIGIPGWPAKAVHEFIFELAEPLAAEQKRFSHLGATQFLLENIQRACEANMSQESGPEGTASTTNLARAVVNELVTKIKTTYPDFAYSEFVPELQDVLTPVIPAQSRFRHFQDWYLRWKDTRERFTERLVELKTQCREIFAQQVWPEFEGLSDEHKNKLGDRKNGLAIILDMLIEVGNIESSSLDPSELSELPEEPKGWADFAAAVAQVKWPDKLAVLRQMAEQNYRKFRDMQALADQEKDLFFSFLKDDFFDIIHNLEDSKMFSQELCEELKSAYPENTTIFGWFGIYDRLIAEMETLLKNFCVTPINPARGDQADFKLISPYGTEPDAKLKTGQVCEPVYRGYQFSDISLLETDTYVVEKARVIVVRN</sequence>
<evidence type="ECO:0000313" key="3">
    <source>
        <dbReference type="Proteomes" id="UP000807825"/>
    </source>
</evidence>
<accession>A0A9D6Z2H8</accession>
<evidence type="ECO:0000313" key="2">
    <source>
        <dbReference type="EMBL" id="MBI5252238.1"/>
    </source>
</evidence>
<feature type="region of interest" description="Disordered" evidence="1">
    <location>
        <begin position="102"/>
        <end position="176"/>
    </location>
</feature>
<evidence type="ECO:0000256" key="1">
    <source>
        <dbReference type="SAM" id="MobiDB-lite"/>
    </source>
</evidence>
<reference evidence="2" key="1">
    <citation type="submission" date="2020-07" db="EMBL/GenBank/DDBJ databases">
        <title>Huge and variable diversity of episymbiotic CPR bacteria and DPANN archaea in groundwater ecosystems.</title>
        <authorList>
            <person name="He C.Y."/>
            <person name="Keren R."/>
            <person name="Whittaker M."/>
            <person name="Farag I.F."/>
            <person name="Doudna J."/>
            <person name="Cate J.H.D."/>
            <person name="Banfield J.F."/>
        </authorList>
    </citation>
    <scope>NUCLEOTIDE SEQUENCE</scope>
    <source>
        <strain evidence="2">NC_groundwater_1664_Pr3_B-0.1um_52_9</strain>
    </source>
</reference>
<dbReference type="AlphaFoldDB" id="A0A9D6Z2H8"/>